<evidence type="ECO:0000313" key="1">
    <source>
        <dbReference type="EMBL" id="CAG8615012.1"/>
    </source>
</evidence>
<accession>A0A9N9GKF5</accession>
<feature type="non-terminal residue" evidence="1">
    <location>
        <position position="1"/>
    </location>
</feature>
<dbReference type="Proteomes" id="UP000789739">
    <property type="component" value="Unassembled WGS sequence"/>
</dbReference>
<reference evidence="1" key="1">
    <citation type="submission" date="2021-06" db="EMBL/GenBank/DDBJ databases">
        <authorList>
            <person name="Kallberg Y."/>
            <person name="Tangrot J."/>
            <person name="Rosling A."/>
        </authorList>
    </citation>
    <scope>NUCLEOTIDE SEQUENCE</scope>
    <source>
        <strain evidence="1">BR232B</strain>
    </source>
</reference>
<proteinExistence type="predicted"/>
<organism evidence="1 2">
    <name type="scientific">Paraglomus brasilianum</name>
    <dbReference type="NCBI Taxonomy" id="144538"/>
    <lineage>
        <taxon>Eukaryota</taxon>
        <taxon>Fungi</taxon>
        <taxon>Fungi incertae sedis</taxon>
        <taxon>Mucoromycota</taxon>
        <taxon>Glomeromycotina</taxon>
        <taxon>Glomeromycetes</taxon>
        <taxon>Paraglomerales</taxon>
        <taxon>Paraglomeraceae</taxon>
        <taxon>Paraglomus</taxon>
    </lineage>
</organism>
<dbReference type="AlphaFoldDB" id="A0A9N9GKF5"/>
<sequence>CRTDGHVTVTDSGFLGVVCAVTQIIDDLNRCYQRDPDAVRA</sequence>
<gene>
    <name evidence="1" type="ORF">PBRASI_LOCUS8383</name>
</gene>
<dbReference type="EMBL" id="CAJVPI010001485">
    <property type="protein sequence ID" value="CAG8615012.1"/>
    <property type="molecule type" value="Genomic_DNA"/>
</dbReference>
<name>A0A9N9GKF5_9GLOM</name>
<comment type="caution">
    <text evidence="1">The sequence shown here is derived from an EMBL/GenBank/DDBJ whole genome shotgun (WGS) entry which is preliminary data.</text>
</comment>
<protein>
    <submittedName>
        <fullName evidence="1">2003_t:CDS:1</fullName>
    </submittedName>
</protein>
<keyword evidence="2" id="KW-1185">Reference proteome</keyword>
<evidence type="ECO:0000313" key="2">
    <source>
        <dbReference type="Proteomes" id="UP000789739"/>
    </source>
</evidence>